<dbReference type="Proteomes" id="UP000030653">
    <property type="component" value="Unassembled WGS sequence"/>
</dbReference>
<gene>
    <name evidence="10" type="ORF">DACRYDRAFT_111709</name>
</gene>
<dbReference type="GO" id="GO:0009982">
    <property type="term" value="F:pseudouridine synthase activity"/>
    <property type="evidence" value="ECO:0007669"/>
    <property type="project" value="InterPro"/>
</dbReference>
<dbReference type="HOGENOM" id="CLU_598547_0_0_1"/>
<dbReference type="GeneID" id="63684341"/>
<evidence type="ECO:0000256" key="7">
    <source>
        <dbReference type="ARBA" id="ARBA00041563"/>
    </source>
</evidence>
<evidence type="ECO:0000256" key="6">
    <source>
        <dbReference type="ARBA" id="ARBA00039953"/>
    </source>
</evidence>
<evidence type="ECO:0000256" key="2">
    <source>
        <dbReference type="ARBA" id="ARBA00001896"/>
    </source>
</evidence>
<dbReference type="OrthoDB" id="428658at2759"/>
<dbReference type="InterPro" id="IPR020103">
    <property type="entry name" value="PsdUridine_synth_cat_dom_sf"/>
</dbReference>
<dbReference type="InterPro" id="IPR050188">
    <property type="entry name" value="RluA_PseudoU_synthase"/>
</dbReference>
<keyword evidence="11" id="KW-1185">Reference proteome</keyword>
<dbReference type="PANTHER" id="PTHR21600:SF83">
    <property type="entry name" value="PSEUDOURIDYLATE SYNTHASE RPUSD4, MITOCHONDRIAL"/>
    <property type="match status" value="1"/>
</dbReference>
<accession>M5FNL7</accession>
<dbReference type="RefSeq" id="XP_040624563.1">
    <property type="nucleotide sequence ID" value="XM_040769279.1"/>
</dbReference>
<feature type="compositionally biased region" description="Low complexity" evidence="8">
    <location>
        <begin position="355"/>
        <end position="372"/>
    </location>
</feature>
<comment type="catalytic activity">
    <reaction evidence="5">
        <text>a uridine in tRNA = a pseudouridine in tRNA</text>
        <dbReference type="Rhea" id="RHEA:54572"/>
        <dbReference type="Rhea" id="RHEA-COMP:13339"/>
        <dbReference type="Rhea" id="RHEA-COMP:13934"/>
        <dbReference type="ChEBI" id="CHEBI:65314"/>
        <dbReference type="ChEBI" id="CHEBI:65315"/>
    </reaction>
</comment>
<dbReference type="InterPro" id="IPR006224">
    <property type="entry name" value="PsdUridine_synth_RluA-like_CS"/>
</dbReference>
<feature type="domain" description="Pseudouridine synthase RsuA/RluA-like" evidence="9">
    <location>
        <begin position="51"/>
        <end position="230"/>
    </location>
</feature>
<evidence type="ECO:0000256" key="5">
    <source>
        <dbReference type="ARBA" id="ARBA00036943"/>
    </source>
</evidence>
<protein>
    <recommendedName>
        <fullName evidence="6">Pseudouridylate synthase RPUSD4, mitochondrial</fullName>
    </recommendedName>
    <alternativeName>
        <fullName evidence="7">RNA pseudouridylate synthase domain-containing protein 4</fullName>
    </alternativeName>
</protein>
<keyword evidence="4" id="KW-0413">Isomerase</keyword>
<dbReference type="GO" id="GO:0001522">
    <property type="term" value="P:pseudouridine synthesis"/>
    <property type="evidence" value="ECO:0007669"/>
    <property type="project" value="InterPro"/>
</dbReference>
<dbReference type="PANTHER" id="PTHR21600">
    <property type="entry name" value="MITOCHONDRIAL RNA PSEUDOURIDINE SYNTHASE"/>
    <property type="match status" value="1"/>
</dbReference>
<sequence>MSPHRTHPSLLSFFHNHHHPIYQCRQYSQRGHVLLPSLNVLVPILYRDRGLLAISKPAGMNSQGNQHPNPRYWAKTVTELLPLLQQHFALPELPLVVHRLDRPVTGVLLFALNPRIATSLHRLWASKQVKKQYVALVRGNVHRLHGERGIIDNWLERRGRFALVRDEPAQEELEELIRNRPEGPWKNIGVPARCTTHWEVQAYSEEYDLTLLSLSLITGFYHQLRAHCSQVLGCPILGDARYDRTLAPFAIERRRKGTDTPLLLHAARLSLPRFLRRGEALELGVRDGDGVELGMENAQGEVASLFERALRERADAQAEQVREMFDCPDLDGECEKEGNGEESNIVFPRPRSDQPSHFSLSPSSSFSSSGPTSPHPHPPPKPKGTARKARARRYTLTIRAPLPQEFREVCERAGLGVSRWEREGGVWLDGVRRGGGAGGAGMPLLEERLGRSIAASG</sequence>
<dbReference type="Pfam" id="PF00849">
    <property type="entry name" value="PseudoU_synth_2"/>
    <property type="match status" value="1"/>
</dbReference>
<feature type="compositionally biased region" description="Basic residues" evidence="8">
    <location>
        <begin position="378"/>
        <end position="389"/>
    </location>
</feature>
<evidence type="ECO:0000256" key="3">
    <source>
        <dbReference type="ARBA" id="ARBA00010876"/>
    </source>
</evidence>
<dbReference type="PROSITE" id="PS01129">
    <property type="entry name" value="PSI_RLU"/>
    <property type="match status" value="1"/>
</dbReference>
<evidence type="ECO:0000313" key="10">
    <source>
        <dbReference type="EMBL" id="EJT97665.1"/>
    </source>
</evidence>
<evidence type="ECO:0000256" key="1">
    <source>
        <dbReference type="ARBA" id="ARBA00001166"/>
    </source>
</evidence>
<organism evidence="10 11">
    <name type="scientific">Dacryopinax primogenitus (strain DJM 731)</name>
    <name type="common">Brown rot fungus</name>
    <dbReference type="NCBI Taxonomy" id="1858805"/>
    <lineage>
        <taxon>Eukaryota</taxon>
        <taxon>Fungi</taxon>
        <taxon>Dikarya</taxon>
        <taxon>Basidiomycota</taxon>
        <taxon>Agaricomycotina</taxon>
        <taxon>Dacrymycetes</taxon>
        <taxon>Dacrymycetales</taxon>
        <taxon>Dacrymycetaceae</taxon>
        <taxon>Dacryopinax</taxon>
    </lineage>
</organism>
<dbReference type="Gene3D" id="3.30.2350.10">
    <property type="entry name" value="Pseudouridine synthase"/>
    <property type="match status" value="1"/>
</dbReference>
<comment type="catalytic activity">
    <reaction evidence="1">
        <text>a uridine in mRNA = a pseudouridine in mRNA</text>
        <dbReference type="Rhea" id="RHEA:56644"/>
        <dbReference type="Rhea" id="RHEA-COMP:14658"/>
        <dbReference type="Rhea" id="RHEA-COMP:14659"/>
        <dbReference type="ChEBI" id="CHEBI:65314"/>
        <dbReference type="ChEBI" id="CHEBI:65315"/>
    </reaction>
</comment>
<dbReference type="AlphaFoldDB" id="M5FNL7"/>
<dbReference type="CDD" id="cd02869">
    <property type="entry name" value="PseudoU_synth_RluA_like"/>
    <property type="match status" value="1"/>
</dbReference>
<dbReference type="InterPro" id="IPR006145">
    <property type="entry name" value="PsdUridine_synth_RsuA/RluA"/>
</dbReference>
<name>M5FNL7_DACPD</name>
<comment type="similarity">
    <text evidence="3">Belongs to the pseudouridine synthase RluA family.</text>
</comment>
<evidence type="ECO:0000313" key="11">
    <source>
        <dbReference type="Proteomes" id="UP000030653"/>
    </source>
</evidence>
<dbReference type="SUPFAM" id="SSF55120">
    <property type="entry name" value="Pseudouridine synthase"/>
    <property type="match status" value="1"/>
</dbReference>
<proteinExistence type="inferred from homology"/>
<evidence type="ECO:0000256" key="8">
    <source>
        <dbReference type="SAM" id="MobiDB-lite"/>
    </source>
</evidence>
<dbReference type="GO" id="GO:0003723">
    <property type="term" value="F:RNA binding"/>
    <property type="evidence" value="ECO:0007669"/>
    <property type="project" value="InterPro"/>
</dbReference>
<comment type="catalytic activity">
    <reaction evidence="2">
        <text>uridine in 5S rRNA = pseudouridine in 5S rRNA</text>
        <dbReference type="Rhea" id="RHEA:47036"/>
        <dbReference type="Rhea" id="RHEA-COMP:11730"/>
        <dbReference type="Rhea" id="RHEA-COMP:11731"/>
        <dbReference type="ChEBI" id="CHEBI:65314"/>
        <dbReference type="ChEBI" id="CHEBI:65315"/>
    </reaction>
</comment>
<evidence type="ECO:0000259" key="9">
    <source>
        <dbReference type="Pfam" id="PF00849"/>
    </source>
</evidence>
<evidence type="ECO:0000256" key="4">
    <source>
        <dbReference type="ARBA" id="ARBA00023235"/>
    </source>
</evidence>
<reference evidence="10 11" key="1">
    <citation type="journal article" date="2012" name="Science">
        <title>The Paleozoic origin of enzymatic lignin decomposition reconstructed from 31 fungal genomes.</title>
        <authorList>
            <person name="Floudas D."/>
            <person name="Binder M."/>
            <person name="Riley R."/>
            <person name="Barry K."/>
            <person name="Blanchette R.A."/>
            <person name="Henrissat B."/>
            <person name="Martinez A.T."/>
            <person name="Otillar R."/>
            <person name="Spatafora J.W."/>
            <person name="Yadav J.S."/>
            <person name="Aerts A."/>
            <person name="Benoit I."/>
            <person name="Boyd A."/>
            <person name="Carlson A."/>
            <person name="Copeland A."/>
            <person name="Coutinho P.M."/>
            <person name="de Vries R.P."/>
            <person name="Ferreira P."/>
            <person name="Findley K."/>
            <person name="Foster B."/>
            <person name="Gaskell J."/>
            <person name="Glotzer D."/>
            <person name="Gorecki P."/>
            <person name="Heitman J."/>
            <person name="Hesse C."/>
            <person name="Hori C."/>
            <person name="Igarashi K."/>
            <person name="Jurgens J.A."/>
            <person name="Kallen N."/>
            <person name="Kersten P."/>
            <person name="Kohler A."/>
            <person name="Kuees U."/>
            <person name="Kumar T.K.A."/>
            <person name="Kuo A."/>
            <person name="LaButti K."/>
            <person name="Larrondo L.F."/>
            <person name="Lindquist E."/>
            <person name="Ling A."/>
            <person name="Lombard V."/>
            <person name="Lucas S."/>
            <person name="Lundell T."/>
            <person name="Martin R."/>
            <person name="McLaughlin D.J."/>
            <person name="Morgenstern I."/>
            <person name="Morin E."/>
            <person name="Murat C."/>
            <person name="Nagy L.G."/>
            <person name="Nolan M."/>
            <person name="Ohm R.A."/>
            <person name="Patyshakuliyeva A."/>
            <person name="Rokas A."/>
            <person name="Ruiz-Duenas F.J."/>
            <person name="Sabat G."/>
            <person name="Salamov A."/>
            <person name="Samejima M."/>
            <person name="Schmutz J."/>
            <person name="Slot J.C."/>
            <person name="St John F."/>
            <person name="Stenlid J."/>
            <person name="Sun H."/>
            <person name="Sun S."/>
            <person name="Syed K."/>
            <person name="Tsang A."/>
            <person name="Wiebenga A."/>
            <person name="Young D."/>
            <person name="Pisabarro A."/>
            <person name="Eastwood D.C."/>
            <person name="Martin F."/>
            <person name="Cullen D."/>
            <person name="Grigoriev I.V."/>
            <person name="Hibbett D.S."/>
        </authorList>
    </citation>
    <scope>NUCLEOTIDE SEQUENCE [LARGE SCALE GENOMIC DNA]</scope>
    <source>
        <strain evidence="10 11">DJM-731 SS1</strain>
    </source>
</reference>
<feature type="region of interest" description="Disordered" evidence="8">
    <location>
        <begin position="329"/>
        <end position="389"/>
    </location>
</feature>
<dbReference type="STRING" id="1858805.M5FNL7"/>
<dbReference type="EMBL" id="JH795876">
    <property type="protein sequence ID" value="EJT97665.1"/>
    <property type="molecule type" value="Genomic_DNA"/>
</dbReference>